<name>A0ABV2NSB8_9HYPH</name>
<sequence length="94" mass="9685">MRIPVLAALAGVSLGVLAVPASAVPAGPVTGISSPSDMLTDVRIRRHHVRRHSMSRIQRRYPGASFVRNKTPGAPGGSSRGNGVTGSYAAPSGR</sequence>
<comment type="caution">
    <text evidence="3">The sequence shown here is derived from an EMBL/GenBank/DDBJ whole genome shotgun (WGS) entry which is preliminary data.</text>
</comment>
<accession>A0ABV2NSB8</accession>
<dbReference type="EMBL" id="JBEPNW010000003">
    <property type="protein sequence ID" value="MET3869427.1"/>
    <property type="molecule type" value="Genomic_DNA"/>
</dbReference>
<evidence type="ECO:0000313" key="3">
    <source>
        <dbReference type="EMBL" id="MET3869427.1"/>
    </source>
</evidence>
<feature type="region of interest" description="Disordered" evidence="1">
    <location>
        <begin position="61"/>
        <end position="94"/>
    </location>
</feature>
<proteinExistence type="predicted"/>
<feature type="compositionally biased region" description="Gly residues" evidence="1">
    <location>
        <begin position="74"/>
        <end position="84"/>
    </location>
</feature>
<feature type="chain" id="PRO_5045886180" evidence="2">
    <location>
        <begin position="19"/>
        <end position="94"/>
    </location>
</feature>
<reference evidence="3 4" key="1">
    <citation type="submission" date="2024-06" db="EMBL/GenBank/DDBJ databases">
        <title>Genomics of switchgrass bacterial isolates.</title>
        <authorList>
            <person name="Shade A."/>
        </authorList>
    </citation>
    <scope>NUCLEOTIDE SEQUENCE [LARGE SCALE GENOMIC DNA]</scope>
    <source>
        <strain evidence="3 4">PvP084</strain>
    </source>
</reference>
<organism evidence="3 4">
    <name type="scientific">Methylobacterium radiotolerans</name>
    <dbReference type="NCBI Taxonomy" id="31998"/>
    <lineage>
        <taxon>Bacteria</taxon>
        <taxon>Pseudomonadati</taxon>
        <taxon>Pseudomonadota</taxon>
        <taxon>Alphaproteobacteria</taxon>
        <taxon>Hyphomicrobiales</taxon>
        <taxon>Methylobacteriaceae</taxon>
        <taxon>Methylobacterium</taxon>
    </lineage>
</organism>
<keyword evidence="2" id="KW-0732">Signal</keyword>
<evidence type="ECO:0000313" key="4">
    <source>
        <dbReference type="Proteomes" id="UP001549119"/>
    </source>
</evidence>
<keyword evidence="4" id="KW-1185">Reference proteome</keyword>
<feature type="signal peptide" evidence="2">
    <location>
        <begin position="1"/>
        <end position="18"/>
    </location>
</feature>
<evidence type="ECO:0000256" key="2">
    <source>
        <dbReference type="SAM" id="SignalP"/>
    </source>
</evidence>
<protein>
    <submittedName>
        <fullName evidence="3">Uncharacterized protein</fullName>
    </submittedName>
</protein>
<gene>
    <name evidence="3" type="ORF">ABIC20_006805</name>
</gene>
<dbReference type="Proteomes" id="UP001549119">
    <property type="component" value="Unassembled WGS sequence"/>
</dbReference>
<evidence type="ECO:0000256" key="1">
    <source>
        <dbReference type="SAM" id="MobiDB-lite"/>
    </source>
</evidence>